<sequence>MEKQIKQKVLYVGIFGFLGIFLLVGFVIFAGKYNAILGGAYKLKLVYTFLDNLQEGAKVKIAGGPAVGYVDKIDLRGGKLVVNVYIKKKYKINRGAEFNIYSTSLVGQKYINISHYNPDTTDFYTNNEEIIGVTPMGFARVIEVAGVGLQSLVSGENVDTLYQVKSTFENTAQLIAGLNALVRDNSADIRSSMANLSKALRFSEDMVKHVNTIILNLEIASAQLNKRIEAVDERQLSTTIRDIQITAEELRKFSQGLNRIILDKNSMIALLKDKEIKTSLENTIKNLEEFSKKVKENPTKLFFK</sequence>
<feature type="transmembrane region" description="Helical" evidence="1">
    <location>
        <begin position="9"/>
        <end position="30"/>
    </location>
</feature>
<dbReference type="InterPro" id="IPR003399">
    <property type="entry name" value="Mce/MlaD"/>
</dbReference>
<reference evidence="3" key="1">
    <citation type="submission" date="2021-04" db="EMBL/GenBank/DDBJ databases">
        <authorList>
            <person name="Postec A."/>
        </authorList>
    </citation>
    <scope>NUCLEOTIDE SEQUENCE</scope>
    <source>
        <strain evidence="3">F1F22</strain>
    </source>
</reference>
<dbReference type="AlphaFoldDB" id="A0AAX3BEN3"/>
<dbReference type="PANTHER" id="PTHR33371:SF4">
    <property type="entry name" value="INTERMEMBRANE PHOSPHOLIPID TRANSPORT SYSTEM BINDING PROTEIN MLAD"/>
    <property type="match status" value="1"/>
</dbReference>
<keyword evidence="1" id="KW-0472">Membrane</keyword>
<dbReference type="KEGG" id="taqu:KDW03_02925"/>
<evidence type="ECO:0000259" key="2">
    <source>
        <dbReference type="Pfam" id="PF02470"/>
    </source>
</evidence>
<dbReference type="Proteomes" id="UP001056539">
    <property type="component" value="Chromosome"/>
</dbReference>
<dbReference type="RefSeq" id="WP_271435901.1">
    <property type="nucleotide sequence ID" value="NZ_CP073355.1"/>
</dbReference>
<accession>A0AAX3BEN3</accession>
<evidence type="ECO:0000313" key="3">
    <source>
        <dbReference type="EMBL" id="URA10772.1"/>
    </source>
</evidence>
<name>A0AAX3BEN3_9SPIR</name>
<dbReference type="InterPro" id="IPR052336">
    <property type="entry name" value="MlaD_Phospholipid_Transporter"/>
</dbReference>
<reference evidence="3" key="2">
    <citation type="submission" date="2022-06" db="EMBL/GenBank/DDBJ databases">
        <title>Thermospira aquatica gen. nov., sp. nov.</title>
        <authorList>
            <person name="Ben Ali Gam Z."/>
            <person name="Labat M."/>
        </authorList>
    </citation>
    <scope>NUCLEOTIDE SEQUENCE</scope>
    <source>
        <strain evidence="3">F1F22</strain>
    </source>
</reference>
<keyword evidence="1" id="KW-0812">Transmembrane</keyword>
<keyword evidence="4" id="KW-1185">Reference proteome</keyword>
<dbReference type="EMBL" id="CP073355">
    <property type="protein sequence ID" value="URA10772.1"/>
    <property type="molecule type" value="Genomic_DNA"/>
</dbReference>
<gene>
    <name evidence="3" type="ORF">KDW03_02925</name>
</gene>
<feature type="domain" description="Mce/MlaD" evidence="2">
    <location>
        <begin position="41"/>
        <end position="114"/>
    </location>
</feature>
<keyword evidence="1" id="KW-1133">Transmembrane helix</keyword>
<organism evidence="3 4">
    <name type="scientific">Thermospira aquatica</name>
    <dbReference type="NCBI Taxonomy" id="2828656"/>
    <lineage>
        <taxon>Bacteria</taxon>
        <taxon>Pseudomonadati</taxon>
        <taxon>Spirochaetota</taxon>
        <taxon>Spirochaetia</taxon>
        <taxon>Brevinematales</taxon>
        <taxon>Thermospiraceae</taxon>
        <taxon>Thermospira</taxon>
    </lineage>
</organism>
<evidence type="ECO:0000313" key="4">
    <source>
        <dbReference type="Proteomes" id="UP001056539"/>
    </source>
</evidence>
<evidence type="ECO:0000256" key="1">
    <source>
        <dbReference type="SAM" id="Phobius"/>
    </source>
</evidence>
<proteinExistence type="predicted"/>
<protein>
    <submittedName>
        <fullName evidence="3">MCE family protein</fullName>
    </submittedName>
</protein>
<dbReference type="Pfam" id="PF02470">
    <property type="entry name" value="MlaD"/>
    <property type="match status" value="1"/>
</dbReference>
<dbReference type="PANTHER" id="PTHR33371">
    <property type="entry name" value="INTERMEMBRANE PHOSPHOLIPID TRANSPORT SYSTEM BINDING PROTEIN MLAD-RELATED"/>
    <property type="match status" value="1"/>
</dbReference>